<dbReference type="Pfam" id="PF00355">
    <property type="entry name" value="Rieske"/>
    <property type="match status" value="1"/>
</dbReference>
<feature type="region of interest" description="Disordered" evidence="9">
    <location>
        <begin position="402"/>
        <end position="421"/>
    </location>
</feature>
<keyword evidence="4 11" id="KW-0223">Dioxygenase</keyword>
<keyword evidence="5" id="KW-0560">Oxidoreductase</keyword>
<dbReference type="Pfam" id="PF00848">
    <property type="entry name" value="Ring_hydroxyl_A"/>
    <property type="match status" value="1"/>
</dbReference>
<dbReference type="SUPFAM" id="SSF55961">
    <property type="entry name" value="Bet v1-like"/>
    <property type="match status" value="1"/>
</dbReference>
<sequence>MTLTSSDRVQAVLAAAASGAAHGTFPVEAFADDSVYQAELDRVFAKSWLFVAHESEIAEPGDYVLRHLGEDEVIVTRDEDGRIHVLYNACRHRGAPVCRGAKGNSSHFRCPYHGWTYRNDGTWASAPRKTLVYKNLDTANWGLLAAPHVAVKWGLVFASPDPAAPSFDDYLGDMAWYLEAVFGLDSRGMIVMGEPERALLEANWKTGAENYCGDALHVAHTHKSLEDLGMSQQLLREQEMYSMFSPGKGHATFAWNLERSGLPIEAPWGYPKQVWDLFDQGELTADQQRFNAERMPLAGLVFPNFGFFRGFSFDPVSQRVMVHTQLRLYQPRGATKTEVLSWLVFHVAEPEEYRTKSYQDGLFVLNAPGILEQDDFTLWNAPSRVGRSRFARDHEMGLNYQAGLPGMSRGGPIEDHPGPGESYDSAFTEGNIRAFQRHWIDQMNAGNVGSADPGRPGEDR</sequence>
<evidence type="ECO:0000313" key="12">
    <source>
        <dbReference type="Proteomes" id="UP001501020"/>
    </source>
</evidence>
<organism evidence="11 12">
    <name type="scientific">Actinomadura napierensis</name>
    <dbReference type="NCBI Taxonomy" id="267854"/>
    <lineage>
        <taxon>Bacteria</taxon>
        <taxon>Bacillati</taxon>
        <taxon>Actinomycetota</taxon>
        <taxon>Actinomycetes</taxon>
        <taxon>Streptosporangiales</taxon>
        <taxon>Thermomonosporaceae</taxon>
        <taxon>Actinomadura</taxon>
    </lineage>
</organism>
<dbReference type="RefSeq" id="WP_344260181.1">
    <property type="nucleotide sequence ID" value="NZ_BAAAMR010000001.1"/>
</dbReference>
<evidence type="ECO:0000256" key="5">
    <source>
        <dbReference type="ARBA" id="ARBA00023002"/>
    </source>
</evidence>
<comment type="caution">
    <text evidence="11">The sequence shown here is derived from an EMBL/GenBank/DDBJ whole genome shotgun (WGS) entry which is preliminary data.</text>
</comment>
<evidence type="ECO:0000313" key="11">
    <source>
        <dbReference type="EMBL" id="GAA2118467.1"/>
    </source>
</evidence>
<dbReference type="InterPro" id="IPR017941">
    <property type="entry name" value="Rieske_2Fe-2S"/>
</dbReference>
<dbReference type="Gene3D" id="3.90.380.10">
    <property type="entry name" value="Naphthalene 1,2-dioxygenase Alpha Subunit, Chain A, domain 1"/>
    <property type="match status" value="1"/>
</dbReference>
<dbReference type="PROSITE" id="PS51296">
    <property type="entry name" value="RIESKE"/>
    <property type="match status" value="1"/>
</dbReference>
<dbReference type="Gene3D" id="2.102.10.10">
    <property type="entry name" value="Rieske [2Fe-2S] iron-sulphur domain"/>
    <property type="match status" value="1"/>
</dbReference>
<dbReference type="Proteomes" id="UP001501020">
    <property type="component" value="Unassembled WGS sequence"/>
</dbReference>
<proteinExistence type="inferred from homology"/>
<evidence type="ECO:0000256" key="7">
    <source>
        <dbReference type="ARBA" id="ARBA00023014"/>
    </source>
</evidence>
<dbReference type="SUPFAM" id="SSF50022">
    <property type="entry name" value="ISP domain"/>
    <property type="match status" value="1"/>
</dbReference>
<keyword evidence="2" id="KW-0001">2Fe-2S</keyword>
<accession>A0ABP5JLX5</accession>
<dbReference type="PRINTS" id="PR00090">
    <property type="entry name" value="RNGDIOXGNASE"/>
</dbReference>
<keyword evidence="6" id="KW-0408">Iron</keyword>
<dbReference type="PROSITE" id="PS00570">
    <property type="entry name" value="RING_HYDROXYL_ALPHA"/>
    <property type="match status" value="1"/>
</dbReference>
<keyword evidence="12" id="KW-1185">Reference proteome</keyword>
<keyword evidence="8" id="KW-0520">NAD</keyword>
<evidence type="ECO:0000256" key="1">
    <source>
        <dbReference type="ARBA" id="ARBA00008751"/>
    </source>
</evidence>
<evidence type="ECO:0000256" key="3">
    <source>
        <dbReference type="ARBA" id="ARBA00022723"/>
    </source>
</evidence>
<reference evidence="12" key="1">
    <citation type="journal article" date="2019" name="Int. J. Syst. Evol. Microbiol.">
        <title>The Global Catalogue of Microorganisms (GCM) 10K type strain sequencing project: providing services to taxonomists for standard genome sequencing and annotation.</title>
        <authorList>
            <consortium name="The Broad Institute Genomics Platform"/>
            <consortium name="The Broad Institute Genome Sequencing Center for Infectious Disease"/>
            <person name="Wu L."/>
            <person name="Ma J."/>
        </authorList>
    </citation>
    <scope>NUCLEOTIDE SEQUENCE [LARGE SCALE GENOMIC DNA]</scope>
    <source>
        <strain evidence="12">JCM 13850</strain>
    </source>
</reference>
<dbReference type="PANTHER" id="PTHR43756">
    <property type="entry name" value="CHOLINE MONOOXYGENASE, CHLOROPLASTIC"/>
    <property type="match status" value="1"/>
</dbReference>
<dbReference type="InterPro" id="IPR036922">
    <property type="entry name" value="Rieske_2Fe-2S_sf"/>
</dbReference>
<dbReference type="GO" id="GO:0051213">
    <property type="term" value="F:dioxygenase activity"/>
    <property type="evidence" value="ECO:0007669"/>
    <property type="project" value="UniProtKB-KW"/>
</dbReference>
<keyword evidence="3" id="KW-0479">Metal-binding</keyword>
<feature type="domain" description="Rieske" evidence="10">
    <location>
        <begin position="49"/>
        <end position="122"/>
    </location>
</feature>
<evidence type="ECO:0000259" key="10">
    <source>
        <dbReference type="PROSITE" id="PS51296"/>
    </source>
</evidence>
<evidence type="ECO:0000256" key="4">
    <source>
        <dbReference type="ARBA" id="ARBA00022964"/>
    </source>
</evidence>
<keyword evidence="7" id="KW-0411">Iron-sulfur</keyword>
<name>A0ABP5JLX5_9ACTN</name>
<evidence type="ECO:0000256" key="2">
    <source>
        <dbReference type="ARBA" id="ARBA00022714"/>
    </source>
</evidence>
<dbReference type="InterPro" id="IPR001663">
    <property type="entry name" value="Rng_hydr_dOase-A"/>
</dbReference>
<dbReference type="PANTHER" id="PTHR43756:SF1">
    <property type="entry name" value="3-PHENYLPROPIONATE_CINNAMIC ACID DIOXYGENASE SUBUNIT ALPHA"/>
    <property type="match status" value="1"/>
</dbReference>
<dbReference type="EMBL" id="BAAAMR010000001">
    <property type="protein sequence ID" value="GAA2118467.1"/>
    <property type="molecule type" value="Genomic_DNA"/>
</dbReference>
<evidence type="ECO:0000256" key="9">
    <source>
        <dbReference type="SAM" id="MobiDB-lite"/>
    </source>
</evidence>
<protein>
    <submittedName>
        <fullName evidence="11">Aromatic ring-hydroxylating dioxygenase subunit alpha</fullName>
    </submittedName>
</protein>
<evidence type="ECO:0000256" key="6">
    <source>
        <dbReference type="ARBA" id="ARBA00023004"/>
    </source>
</evidence>
<gene>
    <name evidence="11" type="ORF">GCM10009727_01550</name>
</gene>
<evidence type="ECO:0000256" key="8">
    <source>
        <dbReference type="ARBA" id="ARBA00023027"/>
    </source>
</evidence>
<comment type="similarity">
    <text evidence="1">Belongs to the bacterial ring-hydroxylating dioxygenase alpha subunit family.</text>
</comment>
<dbReference type="InterPro" id="IPR015879">
    <property type="entry name" value="Ring_hydroxy_dOase_asu_C_dom"/>
</dbReference>
<dbReference type="InterPro" id="IPR015881">
    <property type="entry name" value="ARHD_Rieske_2Fe_2S"/>
</dbReference>